<gene>
    <name evidence="1" type="ORF">M513_05669</name>
    <name evidence="2" type="ORF">M514_05669</name>
</gene>
<evidence type="ECO:0000313" key="2">
    <source>
        <dbReference type="EMBL" id="KFD61969.1"/>
    </source>
</evidence>
<accession>A0A085M859</accession>
<dbReference type="Proteomes" id="UP000030764">
    <property type="component" value="Unassembled WGS sequence"/>
</dbReference>
<dbReference type="EMBL" id="KL363217">
    <property type="protein sequence ID" value="KFD53405.1"/>
    <property type="molecule type" value="Genomic_DNA"/>
</dbReference>
<sequence>MQRKETPSTILDILPLGYMENKNQHGTEPTKRSKKLESWTIAVVIHSAVVRSRKDMNNPER</sequence>
<evidence type="ECO:0000313" key="1">
    <source>
        <dbReference type="EMBL" id="KFD53405.1"/>
    </source>
</evidence>
<keyword evidence="3" id="KW-1185">Reference proteome</keyword>
<reference evidence="1 3" key="1">
    <citation type="journal article" date="2014" name="Nat. Genet.">
        <title>Genome and transcriptome of the porcine whipworm Trichuris suis.</title>
        <authorList>
            <person name="Jex A.R."/>
            <person name="Nejsum P."/>
            <person name="Schwarz E.M."/>
            <person name="Hu L."/>
            <person name="Young N.D."/>
            <person name="Hall R.S."/>
            <person name="Korhonen P.K."/>
            <person name="Liao S."/>
            <person name="Thamsborg S."/>
            <person name="Xia J."/>
            <person name="Xu P."/>
            <person name="Wang S."/>
            <person name="Scheerlinck J.P."/>
            <person name="Hofmann A."/>
            <person name="Sternberg P.W."/>
            <person name="Wang J."/>
            <person name="Gasser R.B."/>
        </authorList>
    </citation>
    <scope>NUCLEOTIDE SEQUENCE [LARGE SCALE GENOMIC DNA]</scope>
    <source>
        <strain evidence="2">DCEP-RM93F</strain>
        <strain evidence="1">DCEP-RM93M</strain>
    </source>
</reference>
<evidence type="ECO:0000313" key="3">
    <source>
        <dbReference type="Proteomes" id="UP000030764"/>
    </source>
</evidence>
<proteinExistence type="predicted"/>
<dbReference type="AlphaFoldDB" id="A0A085M859"/>
<dbReference type="EMBL" id="KL367605">
    <property type="protein sequence ID" value="KFD61969.1"/>
    <property type="molecule type" value="Genomic_DNA"/>
</dbReference>
<dbReference type="Proteomes" id="UP000030758">
    <property type="component" value="Unassembled WGS sequence"/>
</dbReference>
<protein>
    <submittedName>
        <fullName evidence="1">Uncharacterized protein</fullName>
    </submittedName>
</protein>
<organism evidence="1 3">
    <name type="scientific">Trichuris suis</name>
    <name type="common">pig whipworm</name>
    <dbReference type="NCBI Taxonomy" id="68888"/>
    <lineage>
        <taxon>Eukaryota</taxon>
        <taxon>Metazoa</taxon>
        <taxon>Ecdysozoa</taxon>
        <taxon>Nematoda</taxon>
        <taxon>Enoplea</taxon>
        <taxon>Dorylaimia</taxon>
        <taxon>Trichinellida</taxon>
        <taxon>Trichuridae</taxon>
        <taxon>Trichuris</taxon>
    </lineage>
</organism>
<name>A0A085M859_9BILA</name>